<accession>A0A1G2LVS2</accession>
<proteinExistence type="predicted"/>
<evidence type="ECO:0000256" key="1">
    <source>
        <dbReference type="SAM" id="Phobius"/>
    </source>
</evidence>
<organism evidence="2 3">
    <name type="scientific">Candidatus Tagabacteria bacterium RIFCSPLOWO2_01_FULL_42_9</name>
    <dbReference type="NCBI Taxonomy" id="1802296"/>
    <lineage>
        <taxon>Bacteria</taxon>
        <taxon>Candidatus Tagaibacteriota</taxon>
    </lineage>
</organism>
<protein>
    <submittedName>
        <fullName evidence="2">Uncharacterized protein</fullName>
    </submittedName>
</protein>
<name>A0A1G2LVS2_9BACT</name>
<comment type="caution">
    <text evidence="2">The sequence shown here is derived from an EMBL/GenBank/DDBJ whole genome shotgun (WGS) entry which is preliminary data.</text>
</comment>
<feature type="transmembrane region" description="Helical" evidence="1">
    <location>
        <begin position="51"/>
        <end position="75"/>
    </location>
</feature>
<feature type="transmembrane region" description="Helical" evidence="1">
    <location>
        <begin position="15"/>
        <end position="39"/>
    </location>
</feature>
<evidence type="ECO:0000313" key="2">
    <source>
        <dbReference type="EMBL" id="OHA15706.1"/>
    </source>
</evidence>
<keyword evidence="1" id="KW-0812">Transmembrane</keyword>
<evidence type="ECO:0000313" key="3">
    <source>
        <dbReference type="Proteomes" id="UP000178116"/>
    </source>
</evidence>
<reference evidence="2 3" key="1">
    <citation type="journal article" date="2016" name="Nat. Commun.">
        <title>Thousands of microbial genomes shed light on interconnected biogeochemical processes in an aquifer system.</title>
        <authorList>
            <person name="Anantharaman K."/>
            <person name="Brown C.T."/>
            <person name="Hug L.A."/>
            <person name="Sharon I."/>
            <person name="Castelle C.J."/>
            <person name="Probst A.J."/>
            <person name="Thomas B.C."/>
            <person name="Singh A."/>
            <person name="Wilkins M.J."/>
            <person name="Karaoz U."/>
            <person name="Brodie E.L."/>
            <person name="Williams K.H."/>
            <person name="Hubbard S.S."/>
            <person name="Banfield J.F."/>
        </authorList>
    </citation>
    <scope>NUCLEOTIDE SEQUENCE [LARGE SCALE GENOMIC DNA]</scope>
</reference>
<keyword evidence="1" id="KW-0472">Membrane</keyword>
<keyword evidence="1" id="KW-1133">Transmembrane helix</keyword>
<dbReference type="Pfam" id="PF18895">
    <property type="entry name" value="T4SS_pilin"/>
    <property type="match status" value="1"/>
</dbReference>
<dbReference type="Proteomes" id="UP000178116">
    <property type="component" value="Unassembled WGS sequence"/>
</dbReference>
<dbReference type="EMBL" id="MHRA01000014">
    <property type="protein sequence ID" value="OHA15706.1"/>
    <property type="molecule type" value="Genomic_DNA"/>
</dbReference>
<dbReference type="InterPro" id="IPR043993">
    <property type="entry name" value="T4SS_pilin"/>
</dbReference>
<gene>
    <name evidence="2" type="ORF">A3A10_01920</name>
</gene>
<sequence>MSIINEIIVQVVNPVIGLLFAIAIAVFIWGIIGFIWNAGSEEKRTTGKQHIIWGLVGLLIMATVAGIIEIIANFVQF</sequence>
<dbReference type="AlphaFoldDB" id="A0A1G2LVS2"/>